<dbReference type="Gene3D" id="1.10.150.130">
    <property type="match status" value="1"/>
</dbReference>
<dbReference type="GO" id="GO:0003677">
    <property type="term" value="F:DNA binding"/>
    <property type="evidence" value="ECO:0007669"/>
    <property type="project" value="UniProtKB-UniRule"/>
</dbReference>
<dbReference type="Proteomes" id="UP000612585">
    <property type="component" value="Unassembled WGS sequence"/>
</dbReference>
<feature type="domain" description="Tyr recombinase" evidence="5">
    <location>
        <begin position="140"/>
        <end position="330"/>
    </location>
</feature>
<evidence type="ECO:0000256" key="1">
    <source>
        <dbReference type="ARBA" id="ARBA00022908"/>
    </source>
</evidence>
<keyword evidence="8" id="KW-1185">Reference proteome</keyword>
<dbReference type="GO" id="GO:0015074">
    <property type="term" value="P:DNA integration"/>
    <property type="evidence" value="ECO:0007669"/>
    <property type="project" value="UniProtKB-KW"/>
</dbReference>
<dbReference type="GO" id="GO:0006310">
    <property type="term" value="P:DNA recombination"/>
    <property type="evidence" value="ECO:0007669"/>
    <property type="project" value="UniProtKB-KW"/>
</dbReference>
<gene>
    <name evidence="7" type="primary">xerC_1</name>
    <name evidence="7" type="ORF">Vau01_075690</name>
</gene>
<sequence>MTAIVPVEGEPARTAAAVVTLPAGLGEPLLAATAGWLREHTDAPTTQRAYLRDLHTWLTWCRDADVDPRAARRPDAAAWAEDLATAPSSATGRPLAASTRARMLAAVSSWYGYLLSLDEDLVARNPIAPLRRPTVATNQSATVGLTAHQARALIAAADADPHRAALRTRAAIRLLLEVGLRVAEVCGLDVADYGHNRGHRTLRYIAKGQRTMTRAVHPDTAAALDAYLAHRAVTAGIAVEQLSGPLLVTASGARLDQPALFRLVRRLARAAQLPAWRQLSPHSLRHSFATIYLDHGGNLRDLQDALGHASPATTRRYDRDRHNLNRDATHTVGAALALPTPTDSGS</sequence>
<reference evidence="7" key="1">
    <citation type="submission" date="2021-01" db="EMBL/GenBank/DDBJ databases">
        <title>Whole genome shotgun sequence of Virgisporangium aurantiacum NBRC 16421.</title>
        <authorList>
            <person name="Komaki H."/>
            <person name="Tamura T."/>
        </authorList>
    </citation>
    <scope>NUCLEOTIDE SEQUENCE</scope>
    <source>
        <strain evidence="7">NBRC 16421</strain>
    </source>
</reference>
<keyword evidence="2 4" id="KW-0238">DNA-binding</keyword>
<dbReference type="AlphaFoldDB" id="A0A8J3ZEX1"/>
<evidence type="ECO:0000313" key="7">
    <source>
        <dbReference type="EMBL" id="GIJ60053.1"/>
    </source>
</evidence>
<evidence type="ECO:0000256" key="3">
    <source>
        <dbReference type="ARBA" id="ARBA00023172"/>
    </source>
</evidence>
<feature type="domain" description="Core-binding (CB)" evidence="6">
    <location>
        <begin position="27"/>
        <end position="115"/>
    </location>
</feature>
<dbReference type="Pfam" id="PF02899">
    <property type="entry name" value="Phage_int_SAM_1"/>
    <property type="match status" value="1"/>
</dbReference>
<dbReference type="InterPro" id="IPR010998">
    <property type="entry name" value="Integrase_recombinase_N"/>
</dbReference>
<name>A0A8J3ZEX1_9ACTN</name>
<dbReference type="InterPro" id="IPR011010">
    <property type="entry name" value="DNA_brk_join_enz"/>
</dbReference>
<evidence type="ECO:0000259" key="6">
    <source>
        <dbReference type="PROSITE" id="PS51900"/>
    </source>
</evidence>
<evidence type="ECO:0000256" key="2">
    <source>
        <dbReference type="ARBA" id="ARBA00023125"/>
    </source>
</evidence>
<evidence type="ECO:0000256" key="4">
    <source>
        <dbReference type="PROSITE-ProRule" id="PRU01248"/>
    </source>
</evidence>
<dbReference type="PROSITE" id="PS51900">
    <property type="entry name" value="CB"/>
    <property type="match status" value="1"/>
</dbReference>
<dbReference type="Pfam" id="PF00589">
    <property type="entry name" value="Phage_integrase"/>
    <property type="match status" value="1"/>
</dbReference>
<dbReference type="InterPro" id="IPR002104">
    <property type="entry name" value="Integrase_catalytic"/>
</dbReference>
<protein>
    <submittedName>
        <fullName evidence="7">Tyrosine recombinase XerC</fullName>
    </submittedName>
</protein>
<keyword evidence="1" id="KW-0229">DNA integration</keyword>
<dbReference type="InterPro" id="IPR013762">
    <property type="entry name" value="Integrase-like_cat_sf"/>
</dbReference>
<dbReference type="EMBL" id="BOPG01000049">
    <property type="protein sequence ID" value="GIJ60053.1"/>
    <property type="molecule type" value="Genomic_DNA"/>
</dbReference>
<dbReference type="SUPFAM" id="SSF56349">
    <property type="entry name" value="DNA breaking-rejoining enzymes"/>
    <property type="match status" value="1"/>
</dbReference>
<organism evidence="7 8">
    <name type="scientific">Virgisporangium aurantiacum</name>
    <dbReference type="NCBI Taxonomy" id="175570"/>
    <lineage>
        <taxon>Bacteria</taxon>
        <taxon>Bacillati</taxon>
        <taxon>Actinomycetota</taxon>
        <taxon>Actinomycetes</taxon>
        <taxon>Micromonosporales</taxon>
        <taxon>Micromonosporaceae</taxon>
        <taxon>Virgisporangium</taxon>
    </lineage>
</organism>
<dbReference type="InterPro" id="IPR004107">
    <property type="entry name" value="Integrase_SAM-like_N"/>
</dbReference>
<evidence type="ECO:0000259" key="5">
    <source>
        <dbReference type="PROSITE" id="PS51898"/>
    </source>
</evidence>
<dbReference type="Gene3D" id="1.10.443.10">
    <property type="entry name" value="Intergrase catalytic core"/>
    <property type="match status" value="1"/>
</dbReference>
<keyword evidence="3" id="KW-0233">DNA recombination</keyword>
<dbReference type="InterPro" id="IPR044068">
    <property type="entry name" value="CB"/>
</dbReference>
<evidence type="ECO:0000313" key="8">
    <source>
        <dbReference type="Proteomes" id="UP000612585"/>
    </source>
</evidence>
<dbReference type="PANTHER" id="PTHR30349">
    <property type="entry name" value="PHAGE INTEGRASE-RELATED"/>
    <property type="match status" value="1"/>
</dbReference>
<dbReference type="InterPro" id="IPR050090">
    <property type="entry name" value="Tyrosine_recombinase_XerCD"/>
</dbReference>
<dbReference type="PROSITE" id="PS51898">
    <property type="entry name" value="TYR_RECOMBINASE"/>
    <property type="match status" value="1"/>
</dbReference>
<comment type="caution">
    <text evidence="7">The sequence shown here is derived from an EMBL/GenBank/DDBJ whole genome shotgun (WGS) entry which is preliminary data.</text>
</comment>
<accession>A0A8J3ZEX1</accession>
<proteinExistence type="predicted"/>
<dbReference type="PANTHER" id="PTHR30349:SF81">
    <property type="entry name" value="TYROSINE RECOMBINASE XERC"/>
    <property type="match status" value="1"/>
</dbReference>